<feature type="region of interest" description="Disordered" evidence="13">
    <location>
        <begin position="531"/>
        <end position="560"/>
    </location>
</feature>
<keyword evidence="10" id="KW-0539">Nucleus</keyword>
<dbReference type="Proteomes" id="UP000019763">
    <property type="component" value="Unassembled WGS sequence"/>
</dbReference>
<feature type="domain" description="Helicase C-terminal" evidence="15">
    <location>
        <begin position="368"/>
        <end position="514"/>
    </location>
</feature>
<keyword evidence="9 12" id="KW-0067">ATP-binding</keyword>
<dbReference type="GO" id="GO:0003676">
    <property type="term" value="F:nucleic acid binding"/>
    <property type="evidence" value="ECO:0007669"/>
    <property type="project" value="InterPro"/>
</dbReference>
<protein>
    <recommendedName>
        <fullName evidence="3">RNA helicase</fullName>
        <ecNumber evidence="3">3.6.4.13</ecNumber>
    </recommendedName>
</protein>
<dbReference type="OrthoDB" id="196131at2759"/>
<dbReference type="SUPFAM" id="SSF52540">
    <property type="entry name" value="P-loop containing nucleoside triphosphate hydrolases"/>
    <property type="match status" value="1"/>
</dbReference>
<comment type="subcellular location">
    <subcellularLocation>
        <location evidence="1">Nucleus</location>
        <location evidence="1">Nucleolus</location>
    </subcellularLocation>
</comment>
<comment type="function">
    <text evidence="11">ATP-dependent RNA helicase required for 60S ribosomal subunit synthesis. Involved in efficient pre-rRNA processing, predominantly at site A3, which is necessary for the normal formation of 25S and 5.8S rRNAs.</text>
</comment>
<evidence type="ECO:0000256" key="6">
    <source>
        <dbReference type="ARBA" id="ARBA00022741"/>
    </source>
</evidence>
<dbReference type="GO" id="GO:0003724">
    <property type="term" value="F:RNA helicase activity"/>
    <property type="evidence" value="ECO:0007669"/>
    <property type="project" value="UniProtKB-EC"/>
</dbReference>
<dbReference type="PANTHER" id="PTHR47958">
    <property type="entry name" value="ATP-DEPENDENT RNA HELICASE DBP3"/>
    <property type="match status" value="1"/>
</dbReference>
<dbReference type="CDD" id="cd18787">
    <property type="entry name" value="SF2_C_DEAD"/>
    <property type="match status" value="1"/>
</dbReference>
<dbReference type="RefSeq" id="XP_011134057.1">
    <property type="nucleotide sequence ID" value="XM_011135755.1"/>
</dbReference>
<keyword evidence="6 12" id="KW-0547">Nucleotide-binding</keyword>
<dbReference type="GO" id="GO:0005524">
    <property type="term" value="F:ATP binding"/>
    <property type="evidence" value="ECO:0007669"/>
    <property type="project" value="UniProtKB-KW"/>
</dbReference>
<evidence type="ECO:0000256" key="5">
    <source>
        <dbReference type="ARBA" id="ARBA00022552"/>
    </source>
</evidence>
<evidence type="ECO:0000256" key="11">
    <source>
        <dbReference type="ARBA" id="ARBA00037449"/>
    </source>
</evidence>
<accession>A0A023B6D7</accession>
<dbReference type="SMART" id="SM00490">
    <property type="entry name" value="HELICc"/>
    <property type="match status" value="1"/>
</dbReference>
<dbReference type="Pfam" id="PF00271">
    <property type="entry name" value="Helicase_C"/>
    <property type="match status" value="1"/>
</dbReference>
<dbReference type="GO" id="GO:0016787">
    <property type="term" value="F:hydrolase activity"/>
    <property type="evidence" value="ECO:0007669"/>
    <property type="project" value="UniProtKB-KW"/>
</dbReference>
<evidence type="ECO:0000256" key="3">
    <source>
        <dbReference type="ARBA" id="ARBA00012552"/>
    </source>
</evidence>
<dbReference type="InterPro" id="IPR011545">
    <property type="entry name" value="DEAD/DEAH_box_helicase_dom"/>
</dbReference>
<evidence type="ECO:0000313" key="17">
    <source>
        <dbReference type="Proteomes" id="UP000019763"/>
    </source>
</evidence>
<name>A0A023B6D7_GRENI</name>
<dbReference type="PROSITE" id="PS51192">
    <property type="entry name" value="HELICASE_ATP_BIND_1"/>
    <property type="match status" value="1"/>
</dbReference>
<organism evidence="16 17">
    <name type="scientific">Gregarina niphandrodes</name>
    <name type="common">Septate eugregarine</name>
    <dbReference type="NCBI Taxonomy" id="110365"/>
    <lineage>
        <taxon>Eukaryota</taxon>
        <taxon>Sar</taxon>
        <taxon>Alveolata</taxon>
        <taxon>Apicomplexa</taxon>
        <taxon>Conoidasida</taxon>
        <taxon>Gregarinasina</taxon>
        <taxon>Eugregarinorida</taxon>
        <taxon>Gregarinidae</taxon>
        <taxon>Gregarina</taxon>
    </lineage>
</organism>
<dbReference type="EMBL" id="AFNH02000616">
    <property type="protein sequence ID" value="EZG65676.1"/>
    <property type="molecule type" value="Genomic_DNA"/>
</dbReference>
<comment type="similarity">
    <text evidence="2">Belongs to the DEAD box helicase family. DDX5/DBP2 subfamily.</text>
</comment>
<dbReference type="AlphaFoldDB" id="A0A023B6D7"/>
<evidence type="ECO:0000256" key="7">
    <source>
        <dbReference type="ARBA" id="ARBA00022801"/>
    </source>
</evidence>
<keyword evidence="4" id="KW-0690">Ribosome biogenesis</keyword>
<evidence type="ECO:0000259" key="14">
    <source>
        <dbReference type="PROSITE" id="PS51192"/>
    </source>
</evidence>
<dbReference type="PROSITE" id="PS00039">
    <property type="entry name" value="DEAD_ATP_HELICASE"/>
    <property type="match status" value="1"/>
</dbReference>
<dbReference type="VEuPathDB" id="CryptoDB:GNI_082270"/>
<dbReference type="PROSITE" id="PS51194">
    <property type="entry name" value="HELICASE_CTER"/>
    <property type="match status" value="1"/>
</dbReference>
<evidence type="ECO:0000256" key="8">
    <source>
        <dbReference type="ARBA" id="ARBA00022806"/>
    </source>
</evidence>
<evidence type="ECO:0000256" key="9">
    <source>
        <dbReference type="ARBA" id="ARBA00022840"/>
    </source>
</evidence>
<feature type="domain" description="Helicase ATP-binding" evidence="14">
    <location>
        <begin position="156"/>
        <end position="338"/>
    </location>
</feature>
<dbReference type="InterPro" id="IPR044742">
    <property type="entry name" value="DEAD/DEAH_RhlB"/>
</dbReference>
<sequence>MAAGTAAVAAALAATADVTTTMAGEAVTVVATASAVETAAATAIAMTLVAVAALVVDARMYARPRYDEDLWEGEDVDWEGEELTEYVKECYDESELLNKLTDADIEQYRKEKQIMVSDPRCPRPIMTFDMAPFSEQVRGWLNSKFAAPTPVQAQGWPIAMQGHNMVARAVTGSGKTLGFILPGLVHCQKQLDALTGREPTGRPIVLVVSPTRELSTQIHVECQKPAEIMGIKTTLVVGGDNHPAREQAEILRSEPISVCIGTAGRLGDMVRRGALKLNRVTYWVLDEADRMLDMGFSRDIRGMNRFIRPTRQVLMWSATWPSTVQGLAREVFMSGDPIYLKIGTNETQVVDTINYEFRLVAYRDKDRALIEKIAPIPDKRILVFCNRKVDCEHVIQLVSNKLPQHRAASTHGDKSNFEREKAMKEFRDGVTNVLVASDVLSRGIDVPKVALVVNYDLPKDLEQFVHRSGRTGRAGCQGDSFNLVTDQDQSMMYQIGSMLEKNGRNMTSFQECMQQMGCGYNNYGNDGYETGECEQPTGNQAWDDDDQAGNAEPPQAQCWD</sequence>
<dbReference type="CDD" id="cd00268">
    <property type="entry name" value="DEADc"/>
    <property type="match status" value="1"/>
</dbReference>
<reference evidence="16" key="1">
    <citation type="submission" date="2013-12" db="EMBL/GenBank/DDBJ databases">
        <authorList>
            <person name="Omoto C.K."/>
            <person name="Sibley D."/>
            <person name="Venepally P."/>
            <person name="Hadjithomas M."/>
            <person name="Karamycheva S."/>
            <person name="Brunk B."/>
            <person name="Roos D."/>
            <person name="Caler E."/>
            <person name="Lorenzi H."/>
        </authorList>
    </citation>
    <scope>NUCLEOTIDE SEQUENCE</scope>
</reference>
<dbReference type="Pfam" id="PF00270">
    <property type="entry name" value="DEAD"/>
    <property type="match status" value="1"/>
</dbReference>
<proteinExistence type="inferred from homology"/>
<dbReference type="Gene3D" id="3.40.50.300">
    <property type="entry name" value="P-loop containing nucleotide triphosphate hydrolases"/>
    <property type="match status" value="2"/>
</dbReference>
<dbReference type="InterPro" id="IPR000629">
    <property type="entry name" value="RNA-helicase_DEAD-box_CS"/>
</dbReference>
<dbReference type="SMART" id="SM00487">
    <property type="entry name" value="DEXDc"/>
    <property type="match status" value="1"/>
</dbReference>
<keyword evidence="7 12" id="KW-0378">Hydrolase</keyword>
<dbReference type="InterPro" id="IPR014001">
    <property type="entry name" value="Helicase_ATP-bd"/>
</dbReference>
<evidence type="ECO:0000256" key="13">
    <source>
        <dbReference type="SAM" id="MobiDB-lite"/>
    </source>
</evidence>
<evidence type="ECO:0000256" key="10">
    <source>
        <dbReference type="ARBA" id="ARBA00023242"/>
    </source>
</evidence>
<dbReference type="eggNOG" id="KOG0331">
    <property type="taxonomic scope" value="Eukaryota"/>
</dbReference>
<evidence type="ECO:0000259" key="15">
    <source>
        <dbReference type="PROSITE" id="PS51194"/>
    </source>
</evidence>
<dbReference type="InterPro" id="IPR027417">
    <property type="entry name" value="P-loop_NTPase"/>
</dbReference>
<keyword evidence="8 12" id="KW-0347">Helicase</keyword>
<evidence type="ECO:0000256" key="12">
    <source>
        <dbReference type="RuleBase" id="RU000492"/>
    </source>
</evidence>
<evidence type="ECO:0000313" key="16">
    <source>
        <dbReference type="EMBL" id="EZG65676.1"/>
    </source>
</evidence>
<dbReference type="InterPro" id="IPR001650">
    <property type="entry name" value="Helicase_C-like"/>
</dbReference>
<evidence type="ECO:0000256" key="4">
    <source>
        <dbReference type="ARBA" id="ARBA00022517"/>
    </source>
</evidence>
<evidence type="ECO:0000256" key="1">
    <source>
        <dbReference type="ARBA" id="ARBA00004604"/>
    </source>
</evidence>
<dbReference type="GeneID" id="22912979"/>
<keyword evidence="17" id="KW-1185">Reference proteome</keyword>
<gene>
    <name evidence="16" type="ORF">GNI_082270</name>
</gene>
<evidence type="ECO:0000256" key="2">
    <source>
        <dbReference type="ARBA" id="ARBA00009334"/>
    </source>
</evidence>
<dbReference type="EC" id="3.6.4.13" evidence="3"/>
<comment type="caution">
    <text evidence="16">The sequence shown here is derived from an EMBL/GenBank/DDBJ whole genome shotgun (WGS) entry which is preliminary data.</text>
</comment>
<keyword evidence="5" id="KW-0698">rRNA processing</keyword>